<sequence>MEFRELLYRARLGDQESIMEIFEMYRPLLVRNALVDGFFDEDLYQELIVEFLRCIRFFRDVE</sequence>
<dbReference type="SUPFAM" id="SSF88946">
    <property type="entry name" value="Sigma2 domain of RNA polymerase sigma factors"/>
    <property type="match status" value="1"/>
</dbReference>
<dbReference type="EMBL" id="CZBA01000006">
    <property type="protein sequence ID" value="CUP45603.1"/>
    <property type="molecule type" value="Genomic_DNA"/>
</dbReference>
<organism evidence="2 3">
    <name type="scientific">Blautia obeum</name>
    <dbReference type="NCBI Taxonomy" id="40520"/>
    <lineage>
        <taxon>Bacteria</taxon>
        <taxon>Bacillati</taxon>
        <taxon>Bacillota</taxon>
        <taxon>Clostridia</taxon>
        <taxon>Lachnospirales</taxon>
        <taxon>Lachnospiraceae</taxon>
        <taxon>Blautia</taxon>
    </lineage>
</organism>
<dbReference type="AlphaFoldDB" id="A0A174NAK1"/>
<reference evidence="2 3" key="1">
    <citation type="submission" date="2015-09" db="EMBL/GenBank/DDBJ databases">
        <authorList>
            <consortium name="Pathogen Informatics"/>
        </authorList>
    </citation>
    <scope>NUCLEOTIDE SEQUENCE [LARGE SCALE GENOMIC DNA]</scope>
    <source>
        <strain evidence="2 3">2789STDY5834921</strain>
    </source>
</reference>
<protein>
    <recommendedName>
        <fullName evidence="1">Helix-turn-helix conjugative transposon-like domain-containing protein</fullName>
    </recommendedName>
</protein>
<dbReference type="GO" id="GO:0006352">
    <property type="term" value="P:DNA-templated transcription initiation"/>
    <property type="evidence" value="ECO:0007669"/>
    <property type="project" value="InterPro"/>
</dbReference>
<dbReference type="InterPro" id="IPR013325">
    <property type="entry name" value="RNA_pol_sigma_r2"/>
</dbReference>
<proteinExistence type="predicted"/>
<dbReference type="Proteomes" id="UP000095413">
    <property type="component" value="Unassembled WGS sequence"/>
</dbReference>
<dbReference type="RefSeq" id="WP_055055833.1">
    <property type="nucleotide sequence ID" value="NZ_CZBA01000006.1"/>
</dbReference>
<dbReference type="OrthoDB" id="1856222at2"/>
<feature type="domain" description="Helix-turn-helix conjugative transposon-like" evidence="1">
    <location>
        <begin position="5"/>
        <end position="59"/>
    </location>
</feature>
<gene>
    <name evidence="2" type="ORF">ERS852533_01420</name>
</gene>
<name>A0A174NAK1_9FIRM</name>
<dbReference type="InterPro" id="IPR024760">
    <property type="entry name" value="HTH_dom_conjug_TS-like"/>
</dbReference>
<evidence type="ECO:0000259" key="1">
    <source>
        <dbReference type="Pfam" id="PF12645"/>
    </source>
</evidence>
<accession>A0A174NAK1</accession>
<dbReference type="Pfam" id="PF12645">
    <property type="entry name" value="HTH_16"/>
    <property type="match status" value="1"/>
</dbReference>
<evidence type="ECO:0000313" key="3">
    <source>
        <dbReference type="Proteomes" id="UP000095413"/>
    </source>
</evidence>
<dbReference type="GO" id="GO:0003700">
    <property type="term" value="F:DNA-binding transcription factor activity"/>
    <property type="evidence" value="ECO:0007669"/>
    <property type="project" value="InterPro"/>
</dbReference>
<evidence type="ECO:0000313" key="2">
    <source>
        <dbReference type="EMBL" id="CUP45603.1"/>
    </source>
</evidence>